<dbReference type="AlphaFoldDB" id="A0A1C3P060"/>
<dbReference type="GO" id="GO:0008483">
    <property type="term" value="F:transaminase activity"/>
    <property type="evidence" value="ECO:0007669"/>
    <property type="project" value="UniProtKB-KW"/>
</dbReference>
<dbReference type="Pfam" id="PF01041">
    <property type="entry name" value="DegT_DnrJ_EryC1"/>
    <property type="match status" value="1"/>
</dbReference>
<keyword evidence="2" id="KW-0808">Transferase</keyword>
<dbReference type="Gene3D" id="3.90.1150.10">
    <property type="entry name" value="Aspartate Aminotransferase, domain 1"/>
    <property type="match status" value="1"/>
</dbReference>
<dbReference type="PANTHER" id="PTHR30244">
    <property type="entry name" value="TRANSAMINASE"/>
    <property type="match status" value="1"/>
</dbReference>
<name>A0A1C3P060_9ACTN</name>
<sequence length="185" mass="21016">MVTADKTVASRVRLLRSHGMTTLTWDRHRGRARNYDVVALGYNYRIDEPRATLASCRLGRLAEENHRRAQLDARYREALGDLDVVIPLPPVEGLVSAHHLFTVVLPEDVDRDAFREQLSDRGIQTSVHYPPVHRTAVYAASQELPITDQYATRTVTLPMFSRMRDEQQEHVVSATGKALARTRCL</sequence>
<dbReference type="SUPFAM" id="SSF53383">
    <property type="entry name" value="PLP-dependent transferases"/>
    <property type="match status" value="1"/>
</dbReference>
<dbReference type="InterPro" id="IPR000653">
    <property type="entry name" value="DegT/StrS_aminotransferase"/>
</dbReference>
<keyword evidence="3" id="KW-1185">Reference proteome</keyword>
<keyword evidence="2" id="KW-0032">Aminotransferase</keyword>
<dbReference type="Gene3D" id="3.40.640.10">
    <property type="entry name" value="Type I PLP-dependent aspartate aminotransferase-like (Major domain)"/>
    <property type="match status" value="1"/>
</dbReference>
<dbReference type="PANTHER" id="PTHR30244:SF34">
    <property type="entry name" value="DTDP-4-AMINO-4,6-DIDEOXYGALACTOSE TRANSAMINASE"/>
    <property type="match status" value="1"/>
</dbReference>
<dbReference type="InterPro" id="IPR015422">
    <property type="entry name" value="PyrdxlP-dep_Trfase_small"/>
</dbReference>
<dbReference type="GO" id="GO:0030170">
    <property type="term" value="F:pyridoxal phosphate binding"/>
    <property type="evidence" value="ECO:0007669"/>
    <property type="project" value="TreeGrafter"/>
</dbReference>
<dbReference type="EMBL" id="FLUV01001541">
    <property type="protein sequence ID" value="SBW23165.1"/>
    <property type="molecule type" value="Genomic_DNA"/>
</dbReference>
<organism evidence="2 3">
    <name type="scientific">Candidatus Protofrankia californiensis</name>
    <dbReference type="NCBI Taxonomy" id="1839754"/>
    <lineage>
        <taxon>Bacteria</taxon>
        <taxon>Bacillati</taxon>
        <taxon>Actinomycetota</taxon>
        <taxon>Actinomycetes</taxon>
        <taxon>Frankiales</taxon>
        <taxon>Frankiaceae</taxon>
        <taxon>Protofrankia</taxon>
    </lineage>
</organism>
<accession>A0A1C3P060</accession>
<dbReference type="InterPro" id="IPR015424">
    <property type="entry name" value="PyrdxlP-dep_Trfase"/>
</dbReference>
<evidence type="ECO:0000313" key="2">
    <source>
        <dbReference type="EMBL" id="SBW23165.1"/>
    </source>
</evidence>
<protein>
    <submittedName>
        <fullName evidence="2">DegT/DnrJ/EryC1/StrS aminotransferase</fullName>
    </submittedName>
</protein>
<dbReference type="Proteomes" id="UP000199013">
    <property type="component" value="Unassembled WGS sequence"/>
</dbReference>
<dbReference type="InterPro" id="IPR015421">
    <property type="entry name" value="PyrdxlP-dep_Trfase_major"/>
</dbReference>
<comment type="cofactor">
    <cofactor evidence="1">
        <name>pyridoxal 5'-phosphate</name>
        <dbReference type="ChEBI" id="CHEBI:597326"/>
    </cofactor>
</comment>
<evidence type="ECO:0000313" key="3">
    <source>
        <dbReference type="Proteomes" id="UP000199013"/>
    </source>
</evidence>
<proteinExistence type="predicted"/>
<evidence type="ECO:0000256" key="1">
    <source>
        <dbReference type="ARBA" id="ARBA00001933"/>
    </source>
</evidence>
<gene>
    <name evidence="2" type="ORF">FDG2_3668</name>
</gene>
<reference evidence="3" key="1">
    <citation type="submission" date="2016-02" db="EMBL/GenBank/DDBJ databases">
        <authorList>
            <person name="Wibberg D."/>
        </authorList>
    </citation>
    <scope>NUCLEOTIDE SEQUENCE [LARGE SCALE GENOMIC DNA]</scope>
</reference>
<dbReference type="GO" id="GO:0000271">
    <property type="term" value="P:polysaccharide biosynthetic process"/>
    <property type="evidence" value="ECO:0007669"/>
    <property type="project" value="TreeGrafter"/>
</dbReference>